<evidence type="ECO:0000313" key="12">
    <source>
        <dbReference type="EMBL" id="KPV48699.1"/>
    </source>
</evidence>
<dbReference type="PATRIC" id="fig|186479.3.peg.4951"/>
<reference evidence="12 13" key="1">
    <citation type="submission" date="2015-09" db="EMBL/GenBank/DDBJ databases">
        <title>Draft genome sequence of Kouleothrix aurantiaca JCM 19913.</title>
        <authorList>
            <person name="Hemp J."/>
        </authorList>
    </citation>
    <scope>NUCLEOTIDE SEQUENCE [LARGE SCALE GENOMIC DNA]</scope>
    <source>
        <strain evidence="12 13">COM-B</strain>
    </source>
</reference>
<dbReference type="Gene3D" id="3.20.20.70">
    <property type="entry name" value="Aldolase class I"/>
    <property type="match status" value="1"/>
</dbReference>
<dbReference type="GO" id="GO:0006782">
    <property type="term" value="P:protoporphyrinogen IX biosynthetic process"/>
    <property type="evidence" value="ECO:0007669"/>
    <property type="project" value="UniProtKB-UniPathway"/>
</dbReference>
<comment type="caution">
    <text evidence="12">The sequence shown here is derived from an EMBL/GenBank/DDBJ whole genome shotgun (WGS) entry which is preliminary data.</text>
</comment>
<dbReference type="GO" id="GO:0004655">
    <property type="term" value="F:porphobilinogen synthase activity"/>
    <property type="evidence" value="ECO:0007669"/>
    <property type="project" value="UniProtKB-EC"/>
</dbReference>
<comment type="catalytic activity">
    <reaction evidence="11">
        <text>2 5-aminolevulinate = porphobilinogen + 2 H2O + H(+)</text>
        <dbReference type="Rhea" id="RHEA:24064"/>
        <dbReference type="ChEBI" id="CHEBI:15377"/>
        <dbReference type="ChEBI" id="CHEBI:15378"/>
        <dbReference type="ChEBI" id="CHEBI:58126"/>
        <dbReference type="ChEBI" id="CHEBI:356416"/>
        <dbReference type="EC" id="4.2.1.24"/>
    </reaction>
</comment>
<dbReference type="InterPro" id="IPR013785">
    <property type="entry name" value="Aldolase_TIM"/>
</dbReference>
<comment type="function">
    <text evidence="9">Catalyzes an early step in the biosynthesis of tetrapyrroles. Binds two molecules of 5-aminolevulinate per subunit, each at a distinct site, and catalyzes their condensation to form porphobilinogen.</text>
</comment>
<evidence type="ECO:0000256" key="11">
    <source>
        <dbReference type="ARBA" id="ARBA00047651"/>
    </source>
</evidence>
<evidence type="ECO:0000256" key="2">
    <source>
        <dbReference type="ARBA" id="ARBA00008055"/>
    </source>
</evidence>
<keyword evidence="8" id="KW-0627">Porphyrin biosynthesis</keyword>
<dbReference type="SMART" id="SM01004">
    <property type="entry name" value="ALAD"/>
    <property type="match status" value="1"/>
</dbReference>
<dbReference type="Proteomes" id="UP000050509">
    <property type="component" value="Unassembled WGS sequence"/>
</dbReference>
<feature type="non-terminal residue" evidence="12">
    <location>
        <position position="98"/>
    </location>
</feature>
<protein>
    <recommendedName>
        <fullName evidence="5">Delta-aminolevulinic acid dehydratase</fullName>
        <ecNumber evidence="4">4.2.1.24</ecNumber>
    </recommendedName>
    <alternativeName>
        <fullName evidence="10">Porphobilinogen synthase</fullName>
    </alternativeName>
</protein>
<comment type="similarity">
    <text evidence="2">Belongs to the ALAD family.</text>
</comment>
<dbReference type="AlphaFoldDB" id="A0A0P9EWL3"/>
<evidence type="ECO:0000256" key="7">
    <source>
        <dbReference type="ARBA" id="ARBA00023239"/>
    </source>
</evidence>
<evidence type="ECO:0000256" key="5">
    <source>
        <dbReference type="ARBA" id="ARBA00020771"/>
    </source>
</evidence>
<evidence type="ECO:0000256" key="3">
    <source>
        <dbReference type="ARBA" id="ARBA00011823"/>
    </source>
</evidence>
<dbReference type="EC" id="4.2.1.24" evidence="4"/>
<dbReference type="InterPro" id="IPR001731">
    <property type="entry name" value="ALAD"/>
</dbReference>
<evidence type="ECO:0000256" key="10">
    <source>
        <dbReference type="ARBA" id="ARBA00032837"/>
    </source>
</evidence>
<evidence type="ECO:0000313" key="13">
    <source>
        <dbReference type="Proteomes" id="UP000050509"/>
    </source>
</evidence>
<comment type="pathway">
    <text evidence="1">Porphyrin-containing compound metabolism; protoporphyrin-IX biosynthesis; coproporphyrinogen-III from 5-aminolevulinate: step 1/4.</text>
</comment>
<accession>A0A0P9EWL3</accession>
<keyword evidence="13" id="KW-1185">Reference proteome</keyword>
<comment type="subunit">
    <text evidence="3">Homooctamer.</text>
</comment>
<evidence type="ECO:0000256" key="1">
    <source>
        <dbReference type="ARBA" id="ARBA00004694"/>
    </source>
</evidence>
<keyword evidence="7" id="KW-0456">Lyase</keyword>
<name>A0A0P9EWL3_9CHLR</name>
<dbReference type="SUPFAM" id="SSF51569">
    <property type="entry name" value="Aldolase"/>
    <property type="match status" value="1"/>
</dbReference>
<gene>
    <name evidence="12" type="ORF">SE17_36665</name>
</gene>
<keyword evidence="6" id="KW-0350">Heme biosynthesis</keyword>
<organism evidence="12 13">
    <name type="scientific">Kouleothrix aurantiaca</name>
    <dbReference type="NCBI Taxonomy" id="186479"/>
    <lineage>
        <taxon>Bacteria</taxon>
        <taxon>Bacillati</taxon>
        <taxon>Chloroflexota</taxon>
        <taxon>Chloroflexia</taxon>
        <taxon>Chloroflexales</taxon>
        <taxon>Roseiflexineae</taxon>
        <taxon>Roseiflexaceae</taxon>
        <taxon>Kouleothrix</taxon>
    </lineage>
</organism>
<dbReference type="EMBL" id="LJCR01002459">
    <property type="protein sequence ID" value="KPV48699.1"/>
    <property type="molecule type" value="Genomic_DNA"/>
</dbReference>
<dbReference type="GO" id="GO:0005829">
    <property type="term" value="C:cytosol"/>
    <property type="evidence" value="ECO:0007669"/>
    <property type="project" value="TreeGrafter"/>
</dbReference>
<sequence>MSLLNRPRRLRRTATLRRMVRETTLSAADMIAPLFIAEGQNVLRAISSMPGHAQRSVDQLGGEIDELMELRIPAVLLFGIPVHKDADGSGAWDANGPV</sequence>
<evidence type="ECO:0000256" key="6">
    <source>
        <dbReference type="ARBA" id="ARBA00023133"/>
    </source>
</evidence>
<dbReference type="PANTHER" id="PTHR11458:SF0">
    <property type="entry name" value="DELTA-AMINOLEVULINIC ACID DEHYDRATASE"/>
    <property type="match status" value="1"/>
</dbReference>
<evidence type="ECO:0000256" key="8">
    <source>
        <dbReference type="ARBA" id="ARBA00023244"/>
    </source>
</evidence>
<proteinExistence type="inferred from homology"/>
<evidence type="ECO:0000256" key="9">
    <source>
        <dbReference type="ARBA" id="ARBA00025628"/>
    </source>
</evidence>
<dbReference type="GO" id="GO:0008270">
    <property type="term" value="F:zinc ion binding"/>
    <property type="evidence" value="ECO:0007669"/>
    <property type="project" value="TreeGrafter"/>
</dbReference>
<dbReference type="Pfam" id="PF00490">
    <property type="entry name" value="ALAD"/>
    <property type="match status" value="1"/>
</dbReference>
<evidence type="ECO:0000256" key="4">
    <source>
        <dbReference type="ARBA" id="ARBA00012053"/>
    </source>
</evidence>
<dbReference type="PANTHER" id="PTHR11458">
    <property type="entry name" value="DELTA-AMINOLEVULINIC ACID DEHYDRATASE"/>
    <property type="match status" value="1"/>
</dbReference>
<dbReference type="UniPathway" id="UPA00251">
    <property type="reaction ID" value="UER00318"/>
</dbReference>